<reference evidence="2 3" key="1">
    <citation type="journal article" date="2014" name="Nat. Commun.">
        <title>Molecular traces of alternative social organization in a termite genome.</title>
        <authorList>
            <person name="Terrapon N."/>
            <person name="Li C."/>
            <person name="Robertson H.M."/>
            <person name="Ji L."/>
            <person name="Meng X."/>
            <person name="Booth W."/>
            <person name="Chen Z."/>
            <person name="Childers C.P."/>
            <person name="Glastad K.M."/>
            <person name="Gokhale K."/>
            <person name="Gowin J."/>
            <person name="Gronenberg W."/>
            <person name="Hermansen R.A."/>
            <person name="Hu H."/>
            <person name="Hunt B.G."/>
            <person name="Huylmans A.K."/>
            <person name="Khalil S.M."/>
            <person name="Mitchell R.D."/>
            <person name="Munoz-Torres M.C."/>
            <person name="Mustard J.A."/>
            <person name="Pan H."/>
            <person name="Reese J.T."/>
            <person name="Scharf M.E."/>
            <person name="Sun F."/>
            <person name="Vogel H."/>
            <person name="Xiao J."/>
            <person name="Yang W."/>
            <person name="Yang Z."/>
            <person name="Yang Z."/>
            <person name="Zhou J."/>
            <person name="Zhu J."/>
            <person name="Brent C.S."/>
            <person name="Elsik C.G."/>
            <person name="Goodisman M.A."/>
            <person name="Liberles D.A."/>
            <person name="Roe R.M."/>
            <person name="Vargo E.L."/>
            <person name="Vilcinskas A."/>
            <person name="Wang J."/>
            <person name="Bornberg-Bauer E."/>
            <person name="Korb J."/>
            <person name="Zhang G."/>
            <person name="Liebig J."/>
        </authorList>
    </citation>
    <scope>NUCLEOTIDE SEQUENCE [LARGE SCALE GENOMIC DNA]</scope>
    <source>
        <tissue evidence="2">Whole organism</tissue>
    </source>
</reference>
<dbReference type="OrthoDB" id="5960226at2759"/>
<dbReference type="GO" id="GO:0007095">
    <property type="term" value="P:mitotic G2 DNA damage checkpoint signaling"/>
    <property type="evidence" value="ECO:0007669"/>
    <property type="project" value="TreeGrafter"/>
</dbReference>
<name>A0A067R2C0_ZOONE</name>
<dbReference type="AlphaFoldDB" id="A0A067R2C0"/>
<dbReference type="PANTHER" id="PTHR15863:SF2">
    <property type="entry name" value="MRN COMPLEX-INTERACTING PROTEIN"/>
    <property type="match status" value="1"/>
</dbReference>
<dbReference type="STRING" id="136037.A0A067R2C0"/>
<sequence>MPQEFHVLRCYFCQTFQIHIVKKSSKWECKMCGKKQSIKKVYGRGSGKDCRLHVQCLNEMRMKQKALGGQISPFQKESCESYAVEEKVRYNAGGESHFSNSSCSKWNKFFDEQGLEEIDDAVTCSSVISASQLITETPRNTHKTVTKEESEIEKQTFQLPLLNSSEQETAFYDGSNKLFHTNMDTVSFHWNMENCFLSHEQREPDELHRKEYVGNPSLEEQQGNNTDSTDRNNGLVQQLHTNRNTYPALQHVPMHCNNVNISTKSQKVLYPKFSLLGDSEDDLDNILSF</sequence>
<dbReference type="InParanoid" id="A0A067R2C0"/>
<evidence type="ECO:0000313" key="3">
    <source>
        <dbReference type="Proteomes" id="UP000027135"/>
    </source>
</evidence>
<accession>A0A067R2C0</accession>
<evidence type="ECO:0000313" key="2">
    <source>
        <dbReference type="EMBL" id="KDR17170.1"/>
    </source>
</evidence>
<feature type="domain" description="MRN complex-interacting protein N-terminal" evidence="1">
    <location>
        <begin position="7"/>
        <end position="109"/>
    </location>
</feature>
<dbReference type="GO" id="GO:0005634">
    <property type="term" value="C:nucleus"/>
    <property type="evidence" value="ECO:0007669"/>
    <property type="project" value="TreeGrafter"/>
</dbReference>
<dbReference type="InterPro" id="IPR032739">
    <property type="entry name" value="MRNIP"/>
</dbReference>
<dbReference type="eggNOG" id="ENOG502S8YD">
    <property type="taxonomic scope" value="Eukaryota"/>
</dbReference>
<proteinExistence type="predicted"/>
<gene>
    <name evidence="2" type="ORF">L798_08431</name>
</gene>
<dbReference type="Proteomes" id="UP000027135">
    <property type="component" value="Unassembled WGS sequence"/>
</dbReference>
<dbReference type="Pfam" id="PF15749">
    <property type="entry name" value="MRNIP"/>
    <property type="match status" value="1"/>
</dbReference>
<organism evidence="2 3">
    <name type="scientific">Zootermopsis nevadensis</name>
    <name type="common">Dampwood termite</name>
    <dbReference type="NCBI Taxonomy" id="136037"/>
    <lineage>
        <taxon>Eukaryota</taxon>
        <taxon>Metazoa</taxon>
        <taxon>Ecdysozoa</taxon>
        <taxon>Arthropoda</taxon>
        <taxon>Hexapoda</taxon>
        <taxon>Insecta</taxon>
        <taxon>Pterygota</taxon>
        <taxon>Neoptera</taxon>
        <taxon>Polyneoptera</taxon>
        <taxon>Dictyoptera</taxon>
        <taxon>Blattodea</taxon>
        <taxon>Blattoidea</taxon>
        <taxon>Termitoidae</taxon>
        <taxon>Termopsidae</taxon>
        <taxon>Zootermopsis</taxon>
    </lineage>
</organism>
<evidence type="ECO:0000259" key="1">
    <source>
        <dbReference type="Pfam" id="PF15749"/>
    </source>
</evidence>
<dbReference type="EMBL" id="KK852751">
    <property type="protein sequence ID" value="KDR17170.1"/>
    <property type="molecule type" value="Genomic_DNA"/>
</dbReference>
<dbReference type="InterPro" id="IPR049472">
    <property type="entry name" value="MRNIP_N"/>
</dbReference>
<dbReference type="GO" id="GO:0003682">
    <property type="term" value="F:chromatin binding"/>
    <property type="evidence" value="ECO:0007669"/>
    <property type="project" value="TreeGrafter"/>
</dbReference>
<protein>
    <recommendedName>
        <fullName evidence="1">MRN complex-interacting protein N-terminal domain-containing protein</fullName>
    </recommendedName>
</protein>
<keyword evidence="3" id="KW-1185">Reference proteome</keyword>
<dbReference type="PANTHER" id="PTHR15863">
    <property type="entry name" value="MRN COMPLEX-INTERACTING PROTEIN"/>
    <property type="match status" value="1"/>
</dbReference>